<feature type="transmembrane region" description="Helical" evidence="1">
    <location>
        <begin position="12"/>
        <end position="30"/>
    </location>
</feature>
<evidence type="ECO:0000313" key="2">
    <source>
        <dbReference type="EMBL" id="PWH85912.1"/>
    </source>
</evidence>
<feature type="transmembrane region" description="Helical" evidence="1">
    <location>
        <begin position="70"/>
        <end position="87"/>
    </location>
</feature>
<dbReference type="AlphaFoldDB" id="A0A2U2XDP2"/>
<dbReference type="EMBL" id="QFRJ01000004">
    <property type="protein sequence ID" value="PWH85912.1"/>
    <property type="molecule type" value="Genomic_DNA"/>
</dbReference>
<accession>A0A2U2XDP2</accession>
<dbReference type="OrthoDB" id="1467595at2"/>
<comment type="caution">
    <text evidence="2">The sequence shown here is derived from an EMBL/GenBank/DDBJ whole genome shotgun (WGS) entry which is preliminary data.</text>
</comment>
<proteinExistence type="predicted"/>
<gene>
    <name evidence="2" type="ORF">DIT68_07420</name>
</gene>
<keyword evidence="1" id="KW-1133">Transmembrane helix</keyword>
<name>A0A2U2XDP2_9FLAO</name>
<reference evidence="2 3" key="1">
    <citation type="submission" date="2018-05" db="EMBL/GenBank/DDBJ databases">
        <title>Brumimicrobium oceani sp. nov., isolated from coastal sediment.</title>
        <authorList>
            <person name="Kou Y."/>
        </authorList>
    </citation>
    <scope>NUCLEOTIDE SEQUENCE [LARGE SCALE GENOMIC DNA]</scope>
    <source>
        <strain evidence="2 3">C305</strain>
    </source>
</reference>
<organism evidence="2 3">
    <name type="scientific">Brumimicrobium oceani</name>
    <dbReference type="NCBI Taxonomy" id="2100725"/>
    <lineage>
        <taxon>Bacteria</taxon>
        <taxon>Pseudomonadati</taxon>
        <taxon>Bacteroidota</taxon>
        <taxon>Flavobacteriia</taxon>
        <taxon>Flavobacteriales</taxon>
        <taxon>Crocinitomicaceae</taxon>
        <taxon>Brumimicrobium</taxon>
    </lineage>
</organism>
<feature type="transmembrane region" description="Helical" evidence="1">
    <location>
        <begin position="42"/>
        <end position="61"/>
    </location>
</feature>
<keyword evidence="3" id="KW-1185">Reference proteome</keyword>
<sequence>MKNSLNKGVHYLLLVVLMASALYVFVYYMLASEILELRTLPTNFLIAVVVYIFAQIIKRYLQKKMPWYNWLYYLGLLAVVIPLPLFSVQGSWVFSLTRWGSLFLLIPPLIEFLILIKSKPVKNQ</sequence>
<dbReference type="RefSeq" id="WP_109359189.1">
    <property type="nucleotide sequence ID" value="NZ_QFRJ01000004.1"/>
</dbReference>
<dbReference type="Proteomes" id="UP000245370">
    <property type="component" value="Unassembled WGS sequence"/>
</dbReference>
<evidence type="ECO:0000256" key="1">
    <source>
        <dbReference type="SAM" id="Phobius"/>
    </source>
</evidence>
<reference evidence="2 3" key="2">
    <citation type="submission" date="2018-05" db="EMBL/GenBank/DDBJ databases">
        <authorList>
            <person name="Lanie J.A."/>
            <person name="Ng W.-L."/>
            <person name="Kazmierczak K.M."/>
            <person name="Andrzejewski T.M."/>
            <person name="Davidsen T.M."/>
            <person name="Wayne K.J."/>
            <person name="Tettelin H."/>
            <person name="Glass J.I."/>
            <person name="Rusch D."/>
            <person name="Podicherti R."/>
            <person name="Tsui H.-C.T."/>
            <person name="Winkler M.E."/>
        </authorList>
    </citation>
    <scope>NUCLEOTIDE SEQUENCE [LARGE SCALE GENOMIC DNA]</scope>
    <source>
        <strain evidence="2 3">C305</strain>
    </source>
</reference>
<keyword evidence="1" id="KW-0812">Transmembrane</keyword>
<keyword evidence="1" id="KW-0472">Membrane</keyword>
<evidence type="ECO:0000313" key="3">
    <source>
        <dbReference type="Proteomes" id="UP000245370"/>
    </source>
</evidence>
<feature type="transmembrane region" description="Helical" evidence="1">
    <location>
        <begin position="99"/>
        <end position="116"/>
    </location>
</feature>
<protein>
    <submittedName>
        <fullName evidence="2">Uncharacterized protein</fullName>
    </submittedName>
</protein>